<proteinExistence type="predicted"/>
<name>A0A6J4LF90_9CYAN</name>
<dbReference type="AlphaFoldDB" id="A0A6J4LF90"/>
<protein>
    <submittedName>
        <fullName evidence="1">Uncharacterized protein</fullName>
    </submittedName>
</protein>
<sequence>MAANLDDGRVGISEHKLPSIVMCGSAKQRCVGDVRAAV</sequence>
<evidence type="ECO:0000313" key="1">
    <source>
        <dbReference type="EMBL" id="CAA9330849.1"/>
    </source>
</evidence>
<gene>
    <name evidence="1" type="ORF">AVDCRST_MAG94-1906</name>
</gene>
<reference evidence="1" key="1">
    <citation type="submission" date="2020-02" db="EMBL/GenBank/DDBJ databases">
        <authorList>
            <person name="Meier V. D."/>
        </authorList>
    </citation>
    <scope>NUCLEOTIDE SEQUENCE</scope>
    <source>
        <strain evidence="1">AVDCRST_MAG94</strain>
    </source>
</reference>
<organism evidence="1">
    <name type="scientific">uncultured Leptolyngbya sp</name>
    <dbReference type="NCBI Taxonomy" id="332963"/>
    <lineage>
        <taxon>Bacteria</taxon>
        <taxon>Bacillati</taxon>
        <taxon>Cyanobacteriota</taxon>
        <taxon>Cyanophyceae</taxon>
        <taxon>Leptolyngbyales</taxon>
        <taxon>Leptolyngbyaceae</taxon>
        <taxon>Leptolyngbya group</taxon>
        <taxon>Leptolyngbya</taxon>
        <taxon>environmental samples</taxon>
    </lineage>
</organism>
<dbReference type="EMBL" id="CADCTY010000665">
    <property type="protein sequence ID" value="CAA9330849.1"/>
    <property type="molecule type" value="Genomic_DNA"/>
</dbReference>
<accession>A0A6J4LF90</accession>